<dbReference type="PANTHER" id="PTHR14949:SF52">
    <property type="entry name" value="VON WILLEBRAND FACTOR D AND EGF DOMAIN-CONTAINING PROTEIN"/>
    <property type="match status" value="1"/>
</dbReference>
<dbReference type="GO" id="GO:0005509">
    <property type="term" value="F:calcium ion binding"/>
    <property type="evidence" value="ECO:0007669"/>
    <property type="project" value="InterPro"/>
</dbReference>
<evidence type="ECO:0000256" key="5">
    <source>
        <dbReference type="ARBA" id="ARBA00023157"/>
    </source>
</evidence>
<dbReference type="PROSITE" id="PS01187">
    <property type="entry name" value="EGF_CA"/>
    <property type="match status" value="2"/>
</dbReference>
<dbReference type="SMART" id="SM00216">
    <property type="entry name" value="VWD"/>
    <property type="match status" value="1"/>
</dbReference>
<dbReference type="PROSITE" id="PS00010">
    <property type="entry name" value="ASX_HYDROXYL"/>
    <property type="match status" value="1"/>
</dbReference>
<dbReference type="FunFam" id="2.10.25.10:FF:000004">
    <property type="entry name" value="Neurogenic locus notch 1"/>
    <property type="match status" value="1"/>
</dbReference>
<feature type="chain" id="PRO_5019193164" description="von Willebrand factor D and EGF domain-containing protein" evidence="8">
    <location>
        <begin position="34"/>
        <end position="1656"/>
    </location>
</feature>
<name>A0A401PFS8_SCYTO</name>
<dbReference type="SUPFAM" id="SSF57196">
    <property type="entry name" value="EGF/Laminin"/>
    <property type="match status" value="2"/>
</dbReference>
<dbReference type="SMART" id="SM00179">
    <property type="entry name" value="EGF_CA"/>
    <property type="match status" value="4"/>
</dbReference>
<dbReference type="Gene3D" id="2.60.120.260">
    <property type="entry name" value="Galactose-binding domain-like"/>
    <property type="match status" value="1"/>
</dbReference>
<feature type="disulfide bond" evidence="7">
    <location>
        <begin position="1072"/>
        <end position="1081"/>
    </location>
</feature>
<keyword evidence="5 7" id="KW-1015">Disulfide bond</keyword>
<feature type="disulfide bond" evidence="7">
    <location>
        <begin position="1446"/>
        <end position="1455"/>
    </location>
</feature>
<feature type="disulfide bond" evidence="7">
    <location>
        <begin position="1428"/>
        <end position="1438"/>
    </location>
</feature>
<dbReference type="Pfam" id="PF26129">
    <property type="entry name" value="Vwde"/>
    <property type="match status" value="1"/>
</dbReference>
<dbReference type="Proteomes" id="UP000288216">
    <property type="component" value="Unassembled WGS sequence"/>
</dbReference>
<evidence type="ECO:0000256" key="8">
    <source>
        <dbReference type="SAM" id="SignalP"/>
    </source>
</evidence>
<accession>A0A401PFS8</accession>
<evidence type="ECO:0000259" key="10">
    <source>
        <dbReference type="PROSITE" id="PS51233"/>
    </source>
</evidence>
<dbReference type="OMA" id="DGMAHND"/>
<evidence type="ECO:0000256" key="7">
    <source>
        <dbReference type="PROSITE-ProRule" id="PRU00076"/>
    </source>
</evidence>
<dbReference type="FunFam" id="2.10.25.10:FF:000595">
    <property type="entry name" value="von Willebrand factor D and EGF domain-containing protein"/>
    <property type="match status" value="1"/>
</dbReference>
<dbReference type="Pfam" id="PF00008">
    <property type="entry name" value="EGF"/>
    <property type="match status" value="1"/>
</dbReference>
<evidence type="ECO:0000313" key="11">
    <source>
        <dbReference type="EMBL" id="GCB71954.1"/>
    </source>
</evidence>
<gene>
    <name evidence="11" type="ORF">scyTo_0006123</name>
</gene>
<feature type="domain" description="VWFD" evidence="10">
    <location>
        <begin position="256"/>
        <end position="442"/>
    </location>
</feature>
<feature type="domain" description="EGF-like" evidence="9">
    <location>
        <begin position="1006"/>
        <end position="1045"/>
    </location>
</feature>
<evidence type="ECO:0000256" key="1">
    <source>
        <dbReference type="ARBA" id="ARBA00022536"/>
    </source>
</evidence>
<keyword evidence="6" id="KW-0325">Glycoprotein</keyword>
<dbReference type="GO" id="GO:0005576">
    <property type="term" value="C:extracellular region"/>
    <property type="evidence" value="ECO:0007669"/>
    <property type="project" value="TreeGrafter"/>
</dbReference>
<dbReference type="STRING" id="75743.A0A401PFS8"/>
<evidence type="ECO:0000259" key="9">
    <source>
        <dbReference type="PROSITE" id="PS50026"/>
    </source>
</evidence>
<dbReference type="PROSITE" id="PS50026">
    <property type="entry name" value="EGF_3"/>
    <property type="match status" value="6"/>
</dbReference>
<feature type="disulfide bond" evidence="7">
    <location>
        <begin position="1051"/>
        <end position="1061"/>
    </location>
</feature>
<evidence type="ECO:0000256" key="2">
    <source>
        <dbReference type="ARBA" id="ARBA00022729"/>
    </source>
</evidence>
<dbReference type="PANTHER" id="PTHR14949">
    <property type="entry name" value="EGF-LIKE-DOMAIN, MULTIPLE 7, 8"/>
    <property type="match status" value="1"/>
</dbReference>
<feature type="disulfide bond" evidence="7">
    <location>
        <begin position="1588"/>
        <end position="1598"/>
    </location>
</feature>
<feature type="disulfide bond" evidence="7">
    <location>
        <begin position="1606"/>
        <end position="1615"/>
    </location>
</feature>
<keyword evidence="2 8" id="KW-0732">Signal</keyword>
<evidence type="ECO:0000256" key="4">
    <source>
        <dbReference type="ARBA" id="ARBA00023054"/>
    </source>
</evidence>
<feature type="domain" description="EGF-like" evidence="9">
    <location>
        <begin position="1424"/>
        <end position="1456"/>
    </location>
</feature>
<dbReference type="SMART" id="SM00181">
    <property type="entry name" value="EGF"/>
    <property type="match status" value="15"/>
</dbReference>
<dbReference type="InterPro" id="IPR001881">
    <property type="entry name" value="EGF-like_Ca-bd_dom"/>
</dbReference>
<proteinExistence type="predicted"/>
<organism evidence="11 12">
    <name type="scientific">Scyliorhinus torazame</name>
    <name type="common">Cloudy catshark</name>
    <name type="synonym">Catulus torazame</name>
    <dbReference type="NCBI Taxonomy" id="75743"/>
    <lineage>
        <taxon>Eukaryota</taxon>
        <taxon>Metazoa</taxon>
        <taxon>Chordata</taxon>
        <taxon>Craniata</taxon>
        <taxon>Vertebrata</taxon>
        <taxon>Chondrichthyes</taxon>
        <taxon>Elasmobranchii</taxon>
        <taxon>Galeomorphii</taxon>
        <taxon>Galeoidea</taxon>
        <taxon>Carcharhiniformes</taxon>
        <taxon>Scyliorhinidae</taxon>
        <taxon>Scyliorhinus</taxon>
    </lineage>
</organism>
<comment type="caution">
    <text evidence="11">The sequence shown here is derived from an EMBL/GenBank/DDBJ whole genome shotgun (WGS) entry which is preliminary data.</text>
</comment>
<reference evidence="11 12" key="1">
    <citation type="journal article" date="2018" name="Nat. Ecol. Evol.">
        <title>Shark genomes provide insights into elasmobranch evolution and the origin of vertebrates.</title>
        <authorList>
            <person name="Hara Y"/>
            <person name="Yamaguchi K"/>
            <person name="Onimaru K"/>
            <person name="Kadota M"/>
            <person name="Koyanagi M"/>
            <person name="Keeley SD"/>
            <person name="Tatsumi K"/>
            <person name="Tanaka K"/>
            <person name="Motone F"/>
            <person name="Kageyama Y"/>
            <person name="Nozu R"/>
            <person name="Adachi N"/>
            <person name="Nishimura O"/>
            <person name="Nakagawa R"/>
            <person name="Tanegashima C"/>
            <person name="Kiyatake I"/>
            <person name="Matsumoto R"/>
            <person name="Murakumo K"/>
            <person name="Nishida K"/>
            <person name="Terakita A"/>
            <person name="Kuratani S"/>
            <person name="Sato K"/>
            <person name="Hyodo S Kuraku.S."/>
        </authorList>
    </citation>
    <scope>NUCLEOTIDE SEQUENCE [LARGE SCALE GENOMIC DNA]</scope>
</reference>
<feature type="domain" description="EGF-like" evidence="9">
    <location>
        <begin position="1520"/>
        <end position="1552"/>
    </location>
</feature>
<evidence type="ECO:0000256" key="6">
    <source>
        <dbReference type="ARBA" id="ARBA00023180"/>
    </source>
</evidence>
<keyword evidence="4" id="KW-0175">Coiled coil</keyword>
<feature type="disulfide bond" evidence="7">
    <location>
        <begin position="1460"/>
        <end position="1470"/>
    </location>
</feature>
<feature type="signal peptide" evidence="8">
    <location>
        <begin position="1"/>
        <end position="33"/>
    </location>
</feature>
<feature type="disulfide bond" evidence="7">
    <location>
        <begin position="1478"/>
        <end position="1487"/>
    </location>
</feature>
<comment type="caution">
    <text evidence="7">Lacks conserved residue(s) required for the propagation of feature annotation.</text>
</comment>
<dbReference type="FunFam" id="2.10.25.10:FF:000490">
    <property type="entry name" value="von Willebrand factor D and EGF domain-containing protein"/>
    <property type="match status" value="1"/>
</dbReference>
<dbReference type="PROSITE" id="PS51233">
    <property type="entry name" value="VWFD"/>
    <property type="match status" value="1"/>
</dbReference>
<dbReference type="InterPro" id="IPR001846">
    <property type="entry name" value="VWF_type-D"/>
</dbReference>
<dbReference type="PROSITE" id="PS00022">
    <property type="entry name" value="EGF_1"/>
    <property type="match status" value="6"/>
</dbReference>
<evidence type="ECO:0000313" key="12">
    <source>
        <dbReference type="Proteomes" id="UP000288216"/>
    </source>
</evidence>
<dbReference type="PROSITE" id="PS01186">
    <property type="entry name" value="EGF_2"/>
    <property type="match status" value="5"/>
</dbReference>
<dbReference type="OrthoDB" id="382013at2759"/>
<evidence type="ECO:0000256" key="3">
    <source>
        <dbReference type="ARBA" id="ARBA00022737"/>
    </source>
</evidence>
<dbReference type="FunFam" id="2.10.25.10:FF:000499">
    <property type="entry name" value="Predicted protein"/>
    <property type="match status" value="1"/>
</dbReference>
<dbReference type="GO" id="GO:0009986">
    <property type="term" value="C:cell surface"/>
    <property type="evidence" value="ECO:0007669"/>
    <property type="project" value="TreeGrafter"/>
</dbReference>
<dbReference type="Pfam" id="PF00094">
    <property type="entry name" value="VWD"/>
    <property type="match status" value="1"/>
</dbReference>
<feature type="domain" description="EGF-like" evidence="9">
    <location>
        <begin position="1584"/>
        <end position="1616"/>
    </location>
</feature>
<feature type="disulfide bond" evidence="7">
    <location>
        <begin position="1524"/>
        <end position="1534"/>
    </location>
</feature>
<dbReference type="InterPro" id="IPR018097">
    <property type="entry name" value="EGF_Ca-bd_CS"/>
</dbReference>
<dbReference type="InterPro" id="IPR058727">
    <property type="entry name" value="Helical_Vwde"/>
</dbReference>
<dbReference type="Pfam" id="PF25024">
    <property type="entry name" value="EGF_TEN"/>
    <property type="match status" value="1"/>
</dbReference>
<feature type="domain" description="EGF-like" evidence="9">
    <location>
        <begin position="1457"/>
        <end position="1488"/>
    </location>
</feature>
<dbReference type="InterPro" id="IPR000152">
    <property type="entry name" value="EGF-type_Asp/Asn_hydroxyl_site"/>
</dbReference>
<dbReference type="EMBL" id="BFAA01002006">
    <property type="protein sequence ID" value="GCB71954.1"/>
    <property type="molecule type" value="Genomic_DNA"/>
</dbReference>
<sequence>MGLQPHFLLPASSGYYHLFGLFLLNVCISLAQFAPECYPGGYHILRSSYRSIHFDSIELQQFAIQDLICDHSLTPGWYRFMIGDKPAEMPTKCIEIFPPYQATSCVSTFLRDSPDIRSLSKDSEPFFAGIKFESESLQIAEDGKEHSLLIQSTIPVSCVEDSQNLNNCKITLQLTTNDTDSLNVALSSCNVDLVQTPCMSGSCARSSLAVTAVTDFARDGNRVSSIKIEPIKSNNLLWRGYIPKDIKVIVQDIPTGNCYSFTDPHIITFDGRRYDNHKIGTFVLYKSLVREFEVHVRQWDCGSRHYAVSCNCGVVAREGNDIIAFDMCNGHFQETRPHLSVKSSGSEPHLVKIMDTHQGKKITVMFPSGAFVRADVSDWGMSITVRAPSIDFNNTRGLCGIFDRRSNNDFHDTNGNPIATARWNSDPNDFIEEWRIHPGESLFDKTPPPSVREKRRNYCNCQKEYTMSLHSFNKLATGYSHQSSRCQAYDNVDFTSLIPFLDITAEYISNPELSVFKRHDVTQPSQKAEGQAHWLKYVQTQGPDGQLFTPTRQSVGYSRWPDIVDYAEPKVTLRRLKRQGYYEYLPIFTFQSLSQTDLESFTYFFPEDHLSGNRPDVQPTWPTPSGLTSAKALEVCQQAIRNSTIGVVCQGLLGRRLIEAVDLCISDLQLKDDLAWEEGMLAFLNNECERKLLENRVKWAHGTAGPHVDEIVTALRCPNLCSGNGQCTAWGCQCFDDYSSYDCSISNDQPPEITDLENGGLCDIRIYECNSIRVFGLGFRDSPDLQCEVTTIKYVNNEWIAGVTQITKATFLSTKAVDCQIPVLTSMTTETVDFMFSDKPFARWQIKITNDGSLFSDLKVLTLYDGVCQICDSMPHGLCTLKEKTCNIDGLCYGEGDTNPTSLCLHCRPDISKFMWSINEDNQPPIYQVTTAKLQTFFGENFVYQFSAVDPEGSAVLFLLESGPQNCSLSPAGLLIWKVNSEESGNFSFTVSDECNAQNTYSIQVAVKPCGCINGGTCVTNINFPPGSGEYLCVCPLGFEGELCQENIDECKSNPCGVGTCVDGINSYSCNCPAGLTGLACQEDVNECKRTPCFPGVSCFNNFGTYKCGSCPGKMQGDGRSCKRFSTVPQNTMTCANKPCFPGVQCFDRKPPYVGFACGRCPAGFFGTGRTCMKIPRHVSPQVASRYRHHWFPTLRPSNRPVRLQPLSQKTTPRHTPVASRATVDKAVTKAKLLPAPKSDRPYTTLGLSSSIYTSSQDIATTITGTAALNSGTISQIAVQPKILQKTTMFRRPAASGLRAVTASQAVSISHISNELVPTEKKVTCADMPCFNGVPCEPTQFGSFKCGRCPFGYIGDGVTCKAICRYPCGKNMECAAPNTCRCKPGYTGYNCHIAICRPDCKNRGKCIKPDVCECLRGYNGLTCEDVLCIPPCEHGGSCITRNTCSCHYGFVGPRCETMVCNRHCQNGGKCISPDVCKCKAGWSGPSCETAVCTPVCLNGGICVRHNICNCPRGFYGVHCQNAVCNPPCKNGGHCMRNNVCSCLDGYTGRRCQKSVCEPMCMNGGKCASPDICDCPSGWKGKRCNQPICLQKCQNDGECVGPSTCHCQPGWGGMLCQIAICEQQCLFGSKCIRPNVCACRRGYMGLACARKLPIGRG</sequence>
<feature type="domain" description="EGF-like" evidence="9">
    <location>
        <begin position="1047"/>
        <end position="1082"/>
    </location>
</feature>
<dbReference type="InterPro" id="IPR000742">
    <property type="entry name" value="EGF"/>
</dbReference>
<dbReference type="CDD" id="cd00054">
    <property type="entry name" value="EGF_CA"/>
    <property type="match status" value="1"/>
</dbReference>
<keyword evidence="1 7" id="KW-0245">EGF-like domain</keyword>
<evidence type="ECO:0008006" key="13">
    <source>
        <dbReference type="Google" id="ProtNLM"/>
    </source>
</evidence>
<keyword evidence="3" id="KW-0677">Repeat</keyword>
<dbReference type="GO" id="GO:0005102">
    <property type="term" value="F:signaling receptor binding"/>
    <property type="evidence" value="ECO:0007669"/>
    <property type="project" value="TreeGrafter"/>
</dbReference>
<feature type="disulfide bond" evidence="7">
    <location>
        <begin position="1035"/>
        <end position="1044"/>
    </location>
</feature>
<dbReference type="Gene3D" id="2.10.25.10">
    <property type="entry name" value="Laminin"/>
    <property type="match status" value="11"/>
</dbReference>
<protein>
    <recommendedName>
        <fullName evidence="13">von Willebrand factor D and EGF domain-containing protein</fullName>
    </recommendedName>
</protein>
<dbReference type="InterPro" id="IPR050969">
    <property type="entry name" value="Dev_Signal_Modulators"/>
</dbReference>
<feature type="disulfide bond" evidence="7">
    <location>
        <begin position="1542"/>
        <end position="1551"/>
    </location>
</feature>
<keyword evidence="12" id="KW-1185">Reference proteome</keyword>